<organism evidence="1 2">
    <name type="scientific">Fusarium duplospermum</name>
    <dbReference type="NCBI Taxonomy" id="1325734"/>
    <lineage>
        <taxon>Eukaryota</taxon>
        <taxon>Fungi</taxon>
        <taxon>Dikarya</taxon>
        <taxon>Ascomycota</taxon>
        <taxon>Pezizomycotina</taxon>
        <taxon>Sordariomycetes</taxon>
        <taxon>Hypocreomycetidae</taxon>
        <taxon>Hypocreales</taxon>
        <taxon>Nectriaceae</taxon>
        <taxon>Fusarium</taxon>
        <taxon>Fusarium solani species complex</taxon>
    </lineage>
</organism>
<reference evidence="1 2" key="1">
    <citation type="submission" date="2017-06" db="EMBL/GenBank/DDBJ databases">
        <title>Comparative genomic analysis of Ambrosia Fusariam Clade fungi.</title>
        <authorList>
            <person name="Stajich J.E."/>
            <person name="Carrillo J."/>
            <person name="Kijimoto T."/>
            <person name="Eskalen A."/>
            <person name="O'Donnell K."/>
            <person name="Kasson M."/>
        </authorList>
    </citation>
    <scope>NUCLEOTIDE SEQUENCE [LARGE SCALE GENOMIC DNA]</scope>
    <source>
        <strain evidence="1 2">NRRL62584</strain>
    </source>
</reference>
<accession>A0A428P4G4</accession>
<comment type="caution">
    <text evidence="1">The sequence shown here is derived from an EMBL/GenBank/DDBJ whole genome shotgun (WGS) entry which is preliminary data.</text>
</comment>
<sequence>MAVGRTCVPVRRKIYNNNNNNNKILPVGSCGATAKLGWPQNCDTGPPALDDVLIFMQLLAHLFKTSPTLDWAYIEADADIRFAKYDTAFSNGEITLEWVIHFNRCSWAKSSKVRSRRVTFEEWYGCDEFLRDPTHKHVQYACPI</sequence>
<gene>
    <name evidence="1" type="ORF">CEP54_013155</name>
</gene>
<name>A0A428P4G4_9HYPO</name>
<evidence type="ECO:0000313" key="1">
    <source>
        <dbReference type="EMBL" id="RSL47905.1"/>
    </source>
</evidence>
<dbReference type="Proteomes" id="UP000288168">
    <property type="component" value="Unassembled WGS sequence"/>
</dbReference>
<evidence type="ECO:0000313" key="2">
    <source>
        <dbReference type="Proteomes" id="UP000288168"/>
    </source>
</evidence>
<dbReference type="OrthoDB" id="4733042at2759"/>
<dbReference type="AlphaFoldDB" id="A0A428P4G4"/>
<proteinExistence type="predicted"/>
<keyword evidence="2" id="KW-1185">Reference proteome</keyword>
<protein>
    <submittedName>
        <fullName evidence="1">Uncharacterized protein</fullName>
    </submittedName>
</protein>
<dbReference type="STRING" id="1325734.A0A428P4G4"/>
<dbReference type="EMBL" id="NKCI01000207">
    <property type="protein sequence ID" value="RSL47905.1"/>
    <property type="molecule type" value="Genomic_DNA"/>
</dbReference>